<feature type="domain" description="Flavinylation-associated cytochrome" evidence="2">
    <location>
        <begin position="6"/>
        <end position="72"/>
    </location>
</feature>
<name>A0A4Q0XWZ6_9BACT</name>
<protein>
    <submittedName>
        <fullName evidence="3">DUF4405 domain-containing protein</fullName>
    </submittedName>
</protein>
<dbReference type="EMBL" id="PDKO01000014">
    <property type="protein sequence ID" value="RXJ61555.1"/>
    <property type="molecule type" value="Genomic_DNA"/>
</dbReference>
<dbReference type="RefSeq" id="WP_044419318.1">
    <property type="nucleotide sequence ID" value="NZ_CP041070.1"/>
</dbReference>
<dbReference type="STRING" id="877500.GCA_000935065_03221"/>
<reference evidence="3 4" key="1">
    <citation type="submission" date="2017-10" db="EMBL/GenBank/DDBJ databases">
        <title>Genomics of the genus Arcobacter.</title>
        <authorList>
            <person name="Perez-Cataluna A."/>
            <person name="Figueras M.J."/>
        </authorList>
    </citation>
    <scope>NUCLEOTIDE SEQUENCE [LARGE SCALE GENOMIC DNA]</scope>
    <source>
        <strain evidence="3 4">DSM 24636</strain>
    </source>
</reference>
<dbReference type="Proteomes" id="UP000290191">
    <property type="component" value="Unassembled WGS sequence"/>
</dbReference>
<gene>
    <name evidence="3" type="ORF">CRV06_13275</name>
</gene>
<evidence type="ECO:0000313" key="4">
    <source>
        <dbReference type="Proteomes" id="UP000290191"/>
    </source>
</evidence>
<dbReference type="OrthoDB" id="9793491at2"/>
<evidence type="ECO:0000256" key="1">
    <source>
        <dbReference type="SAM" id="Phobius"/>
    </source>
</evidence>
<organism evidence="3 4">
    <name type="scientific">Halarcobacter anaerophilus</name>
    <dbReference type="NCBI Taxonomy" id="877500"/>
    <lineage>
        <taxon>Bacteria</taxon>
        <taxon>Pseudomonadati</taxon>
        <taxon>Campylobacterota</taxon>
        <taxon>Epsilonproteobacteria</taxon>
        <taxon>Campylobacterales</taxon>
        <taxon>Arcobacteraceae</taxon>
        <taxon>Halarcobacter</taxon>
    </lineage>
</organism>
<keyword evidence="4" id="KW-1185">Reference proteome</keyword>
<accession>A0A4Q0XWZ6</accession>
<proteinExistence type="predicted"/>
<dbReference type="InterPro" id="IPR025517">
    <property type="entry name" value="DUF4405"/>
</dbReference>
<keyword evidence="1" id="KW-0472">Membrane</keyword>
<feature type="transmembrane region" description="Helical" evidence="1">
    <location>
        <begin position="49"/>
        <end position="72"/>
    </location>
</feature>
<feature type="transmembrane region" description="Helical" evidence="1">
    <location>
        <begin position="12"/>
        <end position="29"/>
    </location>
</feature>
<feature type="transmembrane region" description="Helical" evidence="1">
    <location>
        <begin position="93"/>
        <end position="111"/>
    </location>
</feature>
<evidence type="ECO:0000313" key="3">
    <source>
        <dbReference type="EMBL" id="RXJ61555.1"/>
    </source>
</evidence>
<evidence type="ECO:0000259" key="2">
    <source>
        <dbReference type="Pfam" id="PF14358"/>
    </source>
</evidence>
<comment type="caution">
    <text evidence="3">The sequence shown here is derived from an EMBL/GenBank/DDBJ whole genome shotgun (WGS) entry which is preliminary data.</text>
</comment>
<dbReference type="AlphaFoldDB" id="A0A4Q0XWZ6"/>
<dbReference type="Pfam" id="PF14358">
    <property type="entry name" value="DUF4405"/>
    <property type="match status" value="1"/>
</dbReference>
<sequence>MNFKKITSLTMFFVMLVMTYTGIVLFIAPPGRIAHWSNWEIFGLTKDEYANIHSTFMALFIFMTLFHIFYNFKPITSYMKNKAREFVFFTKDMIVALVLTLVFLLGTLFNLSPFSNFLNLGDGVKNSWEKEYGTAPYSHAELSSLKMFSRRLGYDLQKSEEILKQNNLKYKTSQSLTQIADSNGVSPQFIYQLLKKNFQKEGSATIELTGLGRKTVQEVANTLKISTEQFINQLKSLGIEAKADEKFRSVTEKYDLSPMDVMIKLGYKK</sequence>
<keyword evidence="1" id="KW-1133">Transmembrane helix</keyword>
<keyword evidence="1" id="KW-0812">Transmembrane</keyword>